<dbReference type="EMBL" id="JAIZAY010000007">
    <property type="protein sequence ID" value="KAJ8039504.1"/>
    <property type="molecule type" value="Genomic_DNA"/>
</dbReference>
<dbReference type="Gene3D" id="3.50.50.60">
    <property type="entry name" value="FAD/NAD(P)-binding domain"/>
    <property type="match status" value="1"/>
</dbReference>
<evidence type="ECO:0000256" key="4">
    <source>
        <dbReference type="ARBA" id="ARBA00023002"/>
    </source>
</evidence>
<dbReference type="InterPro" id="IPR050346">
    <property type="entry name" value="FMO-like"/>
</dbReference>
<dbReference type="GO" id="GO:0004499">
    <property type="term" value="F:N,N-dimethylaniline monooxygenase activity"/>
    <property type="evidence" value="ECO:0007669"/>
    <property type="project" value="InterPro"/>
</dbReference>
<keyword evidence="6" id="KW-0812">Transmembrane</keyword>
<evidence type="ECO:0000313" key="7">
    <source>
        <dbReference type="EMBL" id="KAJ8039504.1"/>
    </source>
</evidence>
<comment type="similarity">
    <text evidence="1 5">Belongs to the FMO family.</text>
</comment>
<keyword evidence="4 5" id="KW-0560">Oxidoreductase</keyword>
<keyword evidence="3 5" id="KW-0274">FAD</keyword>
<gene>
    <name evidence="7" type="ORF">HOLleu_17250</name>
</gene>
<comment type="cofactor">
    <cofactor evidence="5">
        <name>FAD</name>
        <dbReference type="ChEBI" id="CHEBI:57692"/>
    </cofactor>
</comment>
<keyword evidence="6" id="KW-0472">Membrane</keyword>
<keyword evidence="6" id="KW-1133">Transmembrane helix</keyword>
<evidence type="ECO:0000256" key="5">
    <source>
        <dbReference type="RuleBase" id="RU361177"/>
    </source>
</evidence>
<sequence length="194" mass="22323">MLCWHFSPDDIYKRDLYKYVFPARLPHATLACIGLIPPASGLIPIAEQQSRWSLRVFKGYITLPSKTKMLEDIFQKDKEQVERYGSGRRLIPGVVLSDELAEEMGCYPSLKRLFLTDPKLAIKVFFGPITPFTYRLFGPHSWPGARDAVMNSWEACKTGIEGRGGKQRLKRANTWLFMYSFTVILAVLYFMFLN</sequence>
<dbReference type="PANTHER" id="PTHR23023">
    <property type="entry name" value="DIMETHYLANILINE MONOOXYGENASE"/>
    <property type="match status" value="1"/>
</dbReference>
<dbReference type="GO" id="GO:0050661">
    <property type="term" value="F:NADP binding"/>
    <property type="evidence" value="ECO:0007669"/>
    <property type="project" value="InterPro"/>
</dbReference>
<comment type="caution">
    <text evidence="7">The sequence shown here is derived from an EMBL/GenBank/DDBJ whole genome shotgun (WGS) entry which is preliminary data.</text>
</comment>
<dbReference type="InterPro" id="IPR020946">
    <property type="entry name" value="Flavin_mOase-like"/>
</dbReference>
<evidence type="ECO:0000256" key="6">
    <source>
        <dbReference type="SAM" id="Phobius"/>
    </source>
</evidence>
<evidence type="ECO:0000256" key="1">
    <source>
        <dbReference type="ARBA" id="ARBA00009183"/>
    </source>
</evidence>
<dbReference type="EC" id="1.-.-.-" evidence="5"/>
<evidence type="ECO:0000256" key="2">
    <source>
        <dbReference type="ARBA" id="ARBA00022630"/>
    </source>
</evidence>
<protein>
    <recommendedName>
        <fullName evidence="5">Flavin-containing monooxygenase</fullName>
        <ecNumber evidence="5">1.-.-.-</ecNumber>
    </recommendedName>
</protein>
<dbReference type="SUPFAM" id="SSF51905">
    <property type="entry name" value="FAD/NAD(P)-binding domain"/>
    <property type="match status" value="1"/>
</dbReference>
<keyword evidence="2 5" id="KW-0285">Flavoprotein</keyword>
<reference evidence="7" key="1">
    <citation type="submission" date="2021-10" db="EMBL/GenBank/DDBJ databases">
        <title>Tropical sea cucumber genome reveals ecological adaptation and Cuvierian tubules defense mechanism.</title>
        <authorList>
            <person name="Chen T."/>
        </authorList>
    </citation>
    <scope>NUCLEOTIDE SEQUENCE</scope>
    <source>
        <strain evidence="7">Nanhai2018</strain>
        <tissue evidence="7">Muscle</tissue>
    </source>
</reference>
<name>A0A9Q1C7E6_HOLLE</name>
<evidence type="ECO:0000313" key="8">
    <source>
        <dbReference type="Proteomes" id="UP001152320"/>
    </source>
</evidence>
<dbReference type="GO" id="GO:0050660">
    <property type="term" value="F:flavin adenine dinucleotide binding"/>
    <property type="evidence" value="ECO:0007669"/>
    <property type="project" value="InterPro"/>
</dbReference>
<organism evidence="7 8">
    <name type="scientific">Holothuria leucospilota</name>
    <name type="common">Black long sea cucumber</name>
    <name type="synonym">Mertensiothuria leucospilota</name>
    <dbReference type="NCBI Taxonomy" id="206669"/>
    <lineage>
        <taxon>Eukaryota</taxon>
        <taxon>Metazoa</taxon>
        <taxon>Echinodermata</taxon>
        <taxon>Eleutherozoa</taxon>
        <taxon>Echinozoa</taxon>
        <taxon>Holothuroidea</taxon>
        <taxon>Aspidochirotacea</taxon>
        <taxon>Aspidochirotida</taxon>
        <taxon>Holothuriidae</taxon>
        <taxon>Holothuria</taxon>
    </lineage>
</organism>
<dbReference type="AlphaFoldDB" id="A0A9Q1C7E6"/>
<dbReference type="InterPro" id="IPR036188">
    <property type="entry name" value="FAD/NAD-bd_sf"/>
</dbReference>
<accession>A0A9Q1C7E6</accession>
<feature type="transmembrane region" description="Helical" evidence="6">
    <location>
        <begin position="172"/>
        <end position="192"/>
    </location>
</feature>
<dbReference type="OrthoDB" id="66881at2759"/>
<proteinExistence type="inferred from homology"/>
<keyword evidence="8" id="KW-1185">Reference proteome</keyword>
<dbReference type="Proteomes" id="UP001152320">
    <property type="component" value="Chromosome 7"/>
</dbReference>
<dbReference type="Pfam" id="PF00743">
    <property type="entry name" value="FMO-like"/>
    <property type="match status" value="1"/>
</dbReference>
<keyword evidence="5 7" id="KW-0503">Monooxygenase</keyword>
<evidence type="ECO:0000256" key="3">
    <source>
        <dbReference type="ARBA" id="ARBA00022827"/>
    </source>
</evidence>